<protein>
    <submittedName>
        <fullName evidence="1">Uncharacterized protein</fullName>
    </submittedName>
</protein>
<accession>A0ABV7XXR6</accession>
<sequence length="150" mass="17959">MSSVFFDYKLEHNVIFEVTAIKDYDIYNLKKNFMGTIYINHPERRIVLETGILDYIHQFDSMFSYIDKGNNETFTVSCDFYSNSLDYFYNEDTNELIISESNIGLFKISCNYSDFKQSYKKFRKTTLGKLILLFPQLKENTTFKKYFINY</sequence>
<gene>
    <name evidence="1" type="ORF">ACFONJ_11880</name>
</gene>
<keyword evidence="2" id="KW-1185">Reference proteome</keyword>
<dbReference type="EMBL" id="JBHRYO010000002">
    <property type="protein sequence ID" value="MFC3756670.1"/>
    <property type="molecule type" value="Genomic_DNA"/>
</dbReference>
<comment type="caution">
    <text evidence="1">The sequence shown here is derived from an EMBL/GenBank/DDBJ whole genome shotgun (WGS) entry which is preliminary data.</text>
</comment>
<organism evidence="1 2">
    <name type="scientific">Chryseobacterium tructae</name>
    <dbReference type="NCBI Taxonomy" id="1037380"/>
    <lineage>
        <taxon>Bacteria</taxon>
        <taxon>Pseudomonadati</taxon>
        <taxon>Bacteroidota</taxon>
        <taxon>Flavobacteriia</taxon>
        <taxon>Flavobacteriales</taxon>
        <taxon>Weeksellaceae</taxon>
        <taxon>Chryseobacterium group</taxon>
        <taxon>Chryseobacterium</taxon>
    </lineage>
</organism>
<dbReference type="RefSeq" id="WP_290297315.1">
    <property type="nucleotide sequence ID" value="NZ_JAUFQR010000001.1"/>
</dbReference>
<evidence type="ECO:0000313" key="2">
    <source>
        <dbReference type="Proteomes" id="UP001595735"/>
    </source>
</evidence>
<evidence type="ECO:0000313" key="1">
    <source>
        <dbReference type="EMBL" id="MFC3756670.1"/>
    </source>
</evidence>
<dbReference type="Proteomes" id="UP001595735">
    <property type="component" value="Unassembled WGS sequence"/>
</dbReference>
<name>A0ABV7XXR6_9FLAO</name>
<proteinExistence type="predicted"/>
<reference evidence="2" key="1">
    <citation type="journal article" date="2019" name="Int. J. Syst. Evol. Microbiol.">
        <title>The Global Catalogue of Microorganisms (GCM) 10K type strain sequencing project: providing services to taxonomists for standard genome sequencing and annotation.</title>
        <authorList>
            <consortium name="The Broad Institute Genomics Platform"/>
            <consortium name="The Broad Institute Genome Sequencing Center for Infectious Disease"/>
            <person name="Wu L."/>
            <person name="Ma J."/>
        </authorList>
    </citation>
    <scope>NUCLEOTIDE SEQUENCE [LARGE SCALE GENOMIC DNA]</scope>
    <source>
        <strain evidence="2">CECT 7798</strain>
    </source>
</reference>